<comment type="caution">
    <text evidence="4">The sequence shown here is derived from an EMBL/GenBank/DDBJ whole genome shotgun (WGS) entry which is preliminary data.</text>
</comment>
<keyword evidence="5" id="KW-1185">Reference proteome</keyword>
<protein>
    <recommendedName>
        <fullName evidence="3">Dynamin-type G domain-containing protein</fullName>
    </recommendedName>
</protein>
<sequence>MKKITGSTQDESVYPWKDLADWGEISEEIERAQRCILERARTSNSTAEVARDVVEVEVYGPGCTDLTLIDLPGIVRFSGDKESQTLGKDVKELIHEYLPNDRCVILAVVPANVDFHNSEIMADAKKADPTTLRTIPVITKPDLIDKGGENSVLDLLLGHKMECALEFHMVKCRGQKALDEGVSLRVGLKEEAAFFELQEPWCSQVERGYFGVPALRTKLAKLQVRMIRKSIPDILVEIGAKFAAAREQLRQLGDLMTSDLERRQCYLAVTSAVLQCMDGNAMDSDTGLNNEEKSAAAEQHAEFAVFREKVLGTKLANIKEIEVGSNVRVSLPDGSEVAGKLVHKFETDDGKPPTVVVKPDDLTDVRMYSKVTNHTNLTRKFMLGECNTYTGTSDWYVCTKEGESEDEASTVWTGTLANLRTFVHDDVRSSPTWLKERIACNRTDDLPCFLSAVLFNKIVASMVSSDWSPLCKELLQKAENTLGGSVQKAAAKGLPSRYPALRVHLQEQLDLMVAKECDKARTDLDSFLALERHPYTQNHYFFENICKNRNQRLKQQQLRMIESRKADSAGKIFKSDVLASVTAAFEHNECMSCEDHMAQEMEVALEAYGKVCIPYPPNMYFGM</sequence>
<organism evidence="4 5">
    <name type="scientific">Cymbomonas tetramitiformis</name>
    <dbReference type="NCBI Taxonomy" id="36881"/>
    <lineage>
        <taxon>Eukaryota</taxon>
        <taxon>Viridiplantae</taxon>
        <taxon>Chlorophyta</taxon>
        <taxon>Pyramimonadophyceae</taxon>
        <taxon>Pyramimonadales</taxon>
        <taxon>Pyramimonadaceae</taxon>
        <taxon>Cymbomonas</taxon>
    </lineage>
</organism>
<dbReference type="PANTHER" id="PTHR11566:SF21">
    <property type="entry name" value="DYNAMIN RELATED PROTEIN 1, ISOFORM A"/>
    <property type="match status" value="1"/>
</dbReference>
<dbReference type="Pfam" id="PF00350">
    <property type="entry name" value="Dynamin_N"/>
    <property type="match status" value="1"/>
</dbReference>
<dbReference type="AlphaFoldDB" id="A0AAE0ESH1"/>
<dbReference type="InterPro" id="IPR030381">
    <property type="entry name" value="G_DYNAMIN_dom"/>
</dbReference>
<dbReference type="PROSITE" id="PS51718">
    <property type="entry name" value="G_DYNAMIN_2"/>
    <property type="match status" value="1"/>
</dbReference>
<dbReference type="Gene3D" id="1.20.120.1240">
    <property type="entry name" value="Dynamin, middle domain"/>
    <property type="match status" value="1"/>
</dbReference>
<evidence type="ECO:0000313" key="5">
    <source>
        <dbReference type="Proteomes" id="UP001190700"/>
    </source>
</evidence>
<gene>
    <name evidence="4" type="ORF">CYMTET_52695</name>
</gene>
<dbReference type="InterPro" id="IPR022812">
    <property type="entry name" value="Dynamin"/>
</dbReference>
<dbReference type="InterPro" id="IPR045063">
    <property type="entry name" value="Dynamin_N"/>
</dbReference>
<dbReference type="GO" id="GO:0005874">
    <property type="term" value="C:microtubule"/>
    <property type="evidence" value="ECO:0007669"/>
    <property type="project" value="TreeGrafter"/>
</dbReference>
<dbReference type="PANTHER" id="PTHR11566">
    <property type="entry name" value="DYNAMIN"/>
    <property type="match status" value="1"/>
</dbReference>
<reference evidence="4 5" key="1">
    <citation type="journal article" date="2015" name="Genome Biol. Evol.">
        <title>Comparative Genomics of a Bacterivorous Green Alga Reveals Evolutionary Causalities and Consequences of Phago-Mixotrophic Mode of Nutrition.</title>
        <authorList>
            <person name="Burns J.A."/>
            <person name="Paasch A."/>
            <person name="Narechania A."/>
            <person name="Kim E."/>
        </authorList>
    </citation>
    <scope>NUCLEOTIDE SEQUENCE [LARGE SCALE GENOMIC DNA]</scope>
    <source>
        <strain evidence="4 5">PLY_AMNH</strain>
    </source>
</reference>
<keyword evidence="1" id="KW-0547">Nucleotide-binding</keyword>
<evidence type="ECO:0000313" key="4">
    <source>
        <dbReference type="EMBL" id="KAK3237205.1"/>
    </source>
</evidence>
<evidence type="ECO:0000256" key="1">
    <source>
        <dbReference type="ARBA" id="ARBA00022741"/>
    </source>
</evidence>
<dbReference type="GO" id="GO:0000266">
    <property type="term" value="P:mitochondrial fission"/>
    <property type="evidence" value="ECO:0007669"/>
    <property type="project" value="TreeGrafter"/>
</dbReference>
<dbReference type="GO" id="GO:0048312">
    <property type="term" value="P:intracellular distribution of mitochondria"/>
    <property type="evidence" value="ECO:0007669"/>
    <property type="project" value="TreeGrafter"/>
</dbReference>
<dbReference type="GO" id="GO:0005739">
    <property type="term" value="C:mitochondrion"/>
    <property type="evidence" value="ECO:0007669"/>
    <property type="project" value="TreeGrafter"/>
</dbReference>
<dbReference type="SMART" id="SM00053">
    <property type="entry name" value="DYNc"/>
    <property type="match status" value="1"/>
</dbReference>
<keyword evidence="2" id="KW-0342">GTP-binding</keyword>
<dbReference type="Pfam" id="PF01031">
    <property type="entry name" value="Dynamin_M"/>
    <property type="match status" value="1"/>
</dbReference>
<dbReference type="PRINTS" id="PR00195">
    <property type="entry name" value="DYNAMIN"/>
</dbReference>
<evidence type="ECO:0000259" key="3">
    <source>
        <dbReference type="PROSITE" id="PS51718"/>
    </source>
</evidence>
<dbReference type="SUPFAM" id="SSF52540">
    <property type="entry name" value="P-loop containing nucleoside triphosphate hydrolases"/>
    <property type="match status" value="1"/>
</dbReference>
<dbReference type="GO" id="GO:0008017">
    <property type="term" value="F:microtubule binding"/>
    <property type="evidence" value="ECO:0007669"/>
    <property type="project" value="TreeGrafter"/>
</dbReference>
<dbReference type="GO" id="GO:0016559">
    <property type="term" value="P:peroxisome fission"/>
    <property type="evidence" value="ECO:0007669"/>
    <property type="project" value="TreeGrafter"/>
</dbReference>
<dbReference type="GO" id="GO:0016020">
    <property type="term" value="C:membrane"/>
    <property type="evidence" value="ECO:0007669"/>
    <property type="project" value="TreeGrafter"/>
</dbReference>
<dbReference type="GO" id="GO:0005525">
    <property type="term" value="F:GTP binding"/>
    <property type="evidence" value="ECO:0007669"/>
    <property type="project" value="InterPro"/>
</dbReference>
<dbReference type="InterPro" id="IPR001401">
    <property type="entry name" value="Dynamin_GTPase"/>
</dbReference>
<dbReference type="GO" id="GO:0003924">
    <property type="term" value="F:GTPase activity"/>
    <property type="evidence" value="ECO:0007669"/>
    <property type="project" value="InterPro"/>
</dbReference>
<dbReference type="Proteomes" id="UP001190700">
    <property type="component" value="Unassembled WGS sequence"/>
</dbReference>
<dbReference type="InterPro" id="IPR027417">
    <property type="entry name" value="P-loop_NTPase"/>
</dbReference>
<dbReference type="GO" id="GO:0006897">
    <property type="term" value="P:endocytosis"/>
    <property type="evidence" value="ECO:0007669"/>
    <property type="project" value="TreeGrafter"/>
</dbReference>
<dbReference type="EMBL" id="LGRX02034676">
    <property type="protein sequence ID" value="KAK3237205.1"/>
    <property type="molecule type" value="Genomic_DNA"/>
</dbReference>
<feature type="domain" description="Dynamin-type G" evidence="3">
    <location>
        <begin position="1"/>
        <end position="232"/>
    </location>
</feature>
<proteinExistence type="predicted"/>
<name>A0AAE0ESH1_9CHLO</name>
<dbReference type="InterPro" id="IPR000375">
    <property type="entry name" value="Dynamin_stalk"/>
</dbReference>
<accession>A0AAE0ESH1</accession>
<dbReference type="CDD" id="cd08771">
    <property type="entry name" value="DLP_1"/>
    <property type="match status" value="1"/>
</dbReference>
<dbReference type="Gene3D" id="3.40.50.300">
    <property type="entry name" value="P-loop containing nucleotide triphosphate hydrolases"/>
    <property type="match status" value="1"/>
</dbReference>
<evidence type="ECO:0000256" key="2">
    <source>
        <dbReference type="ARBA" id="ARBA00023134"/>
    </source>
</evidence>